<dbReference type="GeneID" id="3701052"/>
<dbReference type="SUPFAM" id="SSF46785">
    <property type="entry name" value="Winged helix' DNA-binding domain"/>
    <property type="match status" value="1"/>
</dbReference>
<dbReference type="Proteomes" id="UP000002698">
    <property type="component" value="Chromosome"/>
</dbReference>
<dbReference type="STRING" id="348780.NP_1102A"/>
<dbReference type="EMBL" id="CR936257">
    <property type="protein sequence ID" value="CAI48642.1"/>
    <property type="molecule type" value="Genomic_DNA"/>
</dbReference>
<dbReference type="EnsemblBacteria" id="CAI48642">
    <property type="protein sequence ID" value="CAI48642"/>
    <property type="gene ID" value="NP_1102A"/>
</dbReference>
<accession>A0A1U7EUI9</accession>
<evidence type="ECO:0000313" key="2">
    <source>
        <dbReference type="Proteomes" id="UP000002698"/>
    </source>
</evidence>
<gene>
    <name evidence="1" type="ordered locus">NP_1102A</name>
</gene>
<dbReference type="KEGG" id="nph:NP_1102A"/>
<dbReference type="OrthoDB" id="325082at2157"/>
<reference evidence="1 2" key="1">
    <citation type="journal article" date="2005" name="Genome Res.">
        <title>Living with two extremes: conclusions from the genome sequence of Natronomonas pharaonis.</title>
        <authorList>
            <person name="Falb M."/>
            <person name="Pfeiffer F."/>
            <person name="Palm P."/>
            <person name="Rodewald K."/>
            <person name="Hickmann V."/>
            <person name="Tittor J."/>
            <person name="Oesterhelt D."/>
        </authorList>
    </citation>
    <scope>NUCLEOTIDE SEQUENCE [LARGE SCALE GENOMIC DNA]</scope>
    <source>
        <strain evidence="2">ATCC 35678 / DSM 2160 / CIP 103997 / JCM 8858 / NBRC 14720 / NCIMB 2260 / Gabara</strain>
    </source>
</reference>
<dbReference type="InterPro" id="IPR036390">
    <property type="entry name" value="WH_DNA-bd_sf"/>
</dbReference>
<dbReference type="AlphaFoldDB" id="A0A1U7EUI9"/>
<dbReference type="Pfam" id="PF25212">
    <property type="entry name" value="HVO_A0114"/>
    <property type="match status" value="1"/>
</dbReference>
<proteinExistence type="predicted"/>
<keyword evidence="2" id="KW-1185">Reference proteome</keyword>
<organism evidence="1 2">
    <name type="scientific">Natronomonas pharaonis (strain ATCC 35678 / DSM 2160 / CIP 103997 / JCM 8858 / NBRC 14720 / NCIMB 2260 / Gabara)</name>
    <name type="common">Halobacterium pharaonis</name>
    <dbReference type="NCBI Taxonomy" id="348780"/>
    <lineage>
        <taxon>Archaea</taxon>
        <taxon>Methanobacteriati</taxon>
        <taxon>Methanobacteriota</taxon>
        <taxon>Stenosarchaea group</taxon>
        <taxon>Halobacteria</taxon>
        <taxon>Halobacteriales</taxon>
        <taxon>Natronomonadaceae</taxon>
        <taxon>Natronomonas</taxon>
    </lineage>
</organism>
<sequence length="99" mass="11299">MSDDIVVRLAANGDEETLQFDGESVDRLCRPTSIELLRTVADEEPASIRETARLVDRDVRQVHDNLWKLGELGLVEFDRSGRGHRPVVDWDRIDVEIDV</sequence>
<name>A0A1U7EUI9_NATPD</name>
<dbReference type="eggNOG" id="arCOG02756">
    <property type="taxonomic scope" value="Archaea"/>
</dbReference>
<protein>
    <submittedName>
        <fullName evidence="1">HTH domain protein</fullName>
    </submittedName>
</protein>
<dbReference type="HOGENOM" id="CLU_2313867_0_0_2"/>
<evidence type="ECO:0000313" key="1">
    <source>
        <dbReference type="EMBL" id="CAI48642.1"/>
    </source>
</evidence>
<dbReference type="RefSeq" id="WP_011322278.1">
    <property type="nucleotide sequence ID" value="NC_007426.1"/>
</dbReference>